<dbReference type="KEGG" id="mva:Mvan_1459"/>
<gene>
    <name evidence="1" type="ordered locus">Mvan_1459</name>
</gene>
<dbReference type="Proteomes" id="UP000009159">
    <property type="component" value="Chromosome"/>
</dbReference>
<dbReference type="HOGENOM" id="CLU_2451509_0_0_11"/>
<keyword evidence="2" id="KW-1185">Reference proteome</keyword>
<dbReference type="AlphaFoldDB" id="A1T542"/>
<accession>A1T542</accession>
<name>A1T542_MYCVP</name>
<proteinExistence type="predicted"/>
<evidence type="ECO:0000313" key="1">
    <source>
        <dbReference type="EMBL" id="ABM12292.1"/>
    </source>
</evidence>
<dbReference type="EMBL" id="CP000511">
    <property type="protein sequence ID" value="ABM12292.1"/>
    <property type="molecule type" value="Genomic_DNA"/>
</dbReference>
<evidence type="ECO:0000313" key="2">
    <source>
        <dbReference type="Proteomes" id="UP000009159"/>
    </source>
</evidence>
<sequence>MVKNVVRRWDWAAELDAIEVQADMASLVWPLTRQHPNPLGVTRAAIHKAVFQCHLDVLAGRPTSLVASDEVVGMAAPVLAPRVAFNWRH</sequence>
<protein>
    <submittedName>
        <fullName evidence="1">Uncharacterized protein</fullName>
    </submittedName>
</protein>
<reference evidence="1" key="1">
    <citation type="submission" date="2006-12" db="EMBL/GenBank/DDBJ databases">
        <title>Complete sequence of Mycobacterium vanbaalenii PYR-1.</title>
        <authorList>
            <consortium name="US DOE Joint Genome Institute"/>
            <person name="Copeland A."/>
            <person name="Lucas S."/>
            <person name="Lapidus A."/>
            <person name="Barry K."/>
            <person name="Detter J.C."/>
            <person name="Glavina del Rio T."/>
            <person name="Hammon N."/>
            <person name="Israni S."/>
            <person name="Dalin E."/>
            <person name="Tice H."/>
            <person name="Pitluck S."/>
            <person name="Singan V."/>
            <person name="Schmutz J."/>
            <person name="Larimer F."/>
            <person name="Land M."/>
            <person name="Hauser L."/>
            <person name="Kyrpides N."/>
            <person name="Anderson I.J."/>
            <person name="Miller C."/>
            <person name="Richardson P."/>
        </authorList>
    </citation>
    <scope>NUCLEOTIDE SEQUENCE [LARGE SCALE GENOMIC DNA]</scope>
    <source>
        <strain evidence="1">PYR-1</strain>
    </source>
</reference>
<organism evidence="1 2">
    <name type="scientific">Mycolicibacterium vanbaalenii (strain DSM 7251 / JCM 13017 / BCRC 16820 / KCTC 9966 / NRRL B-24157 / PYR-1)</name>
    <name type="common">Mycobacterium vanbaalenii</name>
    <dbReference type="NCBI Taxonomy" id="350058"/>
    <lineage>
        <taxon>Bacteria</taxon>
        <taxon>Bacillati</taxon>
        <taxon>Actinomycetota</taxon>
        <taxon>Actinomycetes</taxon>
        <taxon>Mycobacteriales</taxon>
        <taxon>Mycobacteriaceae</taxon>
        <taxon>Mycolicibacterium</taxon>
    </lineage>
</organism>